<protein>
    <submittedName>
        <fullName evidence="2">Uncharacterized protein</fullName>
    </submittedName>
</protein>
<dbReference type="Proteomes" id="UP001321804">
    <property type="component" value="Chromosome"/>
</dbReference>
<evidence type="ECO:0000256" key="1">
    <source>
        <dbReference type="SAM" id="Phobius"/>
    </source>
</evidence>
<keyword evidence="1" id="KW-1133">Transmembrane helix</keyword>
<proteinExistence type="predicted"/>
<sequence>MQLYLLRSGDIKGLIGFIILAAIICGQIYLSRKQNKYLGFILPLVFFLFAASSSLGVAAFGGKESITTSSVVTEEGKTVSQETVTKTDTSNSELNPQFGIFIFLYANLFTFILIIIYLDQRRRIKQLKEIGNLS</sequence>
<feature type="transmembrane region" description="Helical" evidence="1">
    <location>
        <begin position="98"/>
        <end position="118"/>
    </location>
</feature>
<evidence type="ECO:0000313" key="3">
    <source>
        <dbReference type="Proteomes" id="UP001321804"/>
    </source>
</evidence>
<organism evidence="2 3">
    <name type="scientific">Xylocopilactobacillus apis</name>
    <dbReference type="NCBI Taxonomy" id="2932183"/>
    <lineage>
        <taxon>Bacteria</taxon>
        <taxon>Bacillati</taxon>
        <taxon>Bacillota</taxon>
        <taxon>Bacilli</taxon>
        <taxon>Lactobacillales</taxon>
        <taxon>Lactobacillaceae</taxon>
        <taxon>Xylocopilactobacillus</taxon>
    </lineage>
</organism>
<dbReference type="KEGG" id="xak:KIMC2_03500"/>
<dbReference type="RefSeq" id="WP_317697383.1">
    <property type="nucleotide sequence ID" value="NZ_AP026801.1"/>
</dbReference>
<feature type="transmembrane region" description="Helical" evidence="1">
    <location>
        <begin position="12"/>
        <end position="30"/>
    </location>
</feature>
<reference evidence="2 3" key="1">
    <citation type="journal article" date="2023" name="Microbiol. Spectr.">
        <title>Symbiosis of Carpenter Bees with Uncharacterized Lactic Acid Bacteria Showing NAD Auxotrophy.</title>
        <authorList>
            <person name="Kawasaki S."/>
            <person name="Ozawa K."/>
            <person name="Mori T."/>
            <person name="Yamamoto A."/>
            <person name="Ito M."/>
            <person name="Ohkuma M."/>
            <person name="Sakamoto M."/>
            <person name="Matsutani M."/>
        </authorList>
    </citation>
    <scope>NUCLEOTIDE SEQUENCE [LARGE SCALE GENOMIC DNA]</scope>
    <source>
        <strain evidence="2 3">KimC2</strain>
    </source>
</reference>
<keyword evidence="1" id="KW-0812">Transmembrane</keyword>
<feature type="transmembrane region" description="Helical" evidence="1">
    <location>
        <begin position="37"/>
        <end position="60"/>
    </location>
</feature>
<dbReference type="EMBL" id="AP026801">
    <property type="protein sequence ID" value="BDR55788.1"/>
    <property type="molecule type" value="Genomic_DNA"/>
</dbReference>
<evidence type="ECO:0000313" key="2">
    <source>
        <dbReference type="EMBL" id="BDR55788.1"/>
    </source>
</evidence>
<accession>A0AAU9DQD6</accession>
<dbReference type="AlphaFoldDB" id="A0AAU9DQD6"/>
<keyword evidence="3" id="KW-1185">Reference proteome</keyword>
<gene>
    <name evidence="2" type="ORF">KIMC2_03500</name>
</gene>
<name>A0AAU9DQD6_9LACO</name>
<keyword evidence="1" id="KW-0472">Membrane</keyword>